<dbReference type="Gene3D" id="3.30.565.10">
    <property type="entry name" value="Histidine kinase-like ATPase, C-terminal domain"/>
    <property type="match status" value="1"/>
</dbReference>
<keyword evidence="12" id="KW-1185">Reference proteome</keyword>
<evidence type="ECO:0000259" key="10">
    <source>
        <dbReference type="PROSITE" id="PS51833"/>
    </source>
</evidence>
<dbReference type="InterPro" id="IPR005467">
    <property type="entry name" value="His_kinase_dom"/>
</dbReference>
<sequence length="682" mass="73786">MAPPNLPFRLIRPAPDPVLAEAVLRLLETPEPASEALAELAMRDAPFTLALLSMRPLQPGEATTLKRALTERIDEAGDALLRAWLMHTGSQQLQADAVGQLNMRAGQVAETAMHLAIELRYPRPDEAYLAGLWHHVGALSLLASTRDFPVLRDQPATALERRQAERQRFGIDQIQLAAWLAESCGLPPTLRDALALAGAHEEHVAGAHPLARILRAAIHIAGPDATLDEAARLTGLDTERLSNLKTDVDYLSTEGLKSLGIGAPGAAEHERKPSGYPMLPSGWRAVALGGLLAGAFEGIDGKRLSLRLGNAFRLLFGKTPPLMLTVTEGQVQPLPMDTAQVAPHLITELGLQVDDDTSVVALALRTQASTSHFPGGDGPGRSTRDWHLARWLGTAGILCVPWQIEDTPGVAVVGLDEHLDLPTEEQQLMARLVSGAARALAAERTRRRAMDQLGETLMASQREHIRRVTHEIKSPLTVIKSYLGVIGQRHPEDPTLATELNQVSQEIDRVGRLLGQLAHPESATEEPRSTSVSGVVQELQHVYGEPLFGQRNRELEIRIPGGLPPVAIPASTLKQVLLNLVRNAAEALPEGHRLTISSPGVLITDGRHSLELELADNGPGIPEPRLHHLFEAAESSKGGEHQGLGLSIVKDLLGQFGSYIFCRTHPERGTRFNLFIPLAKPA</sequence>
<keyword evidence="3" id="KW-0597">Phosphoprotein</keyword>
<dbReference type="Pfam" id="PF00512">
    <property type="entry name" value="HisKA"/>
    <property type="match status" value="1"/>
</dbReference>
<keyword evidence="7" id="KW-0067">ATP-binding</keyword>
<evidence type="ECO:0000256" key="1">
    <source>
        <dbReference type="ARBA" id="ARBA00000085"/>
    </source>
</evidence>
<keyword evidence="4" id="KW-0808">Transferase</keyword>
<evidence type="ECO:0000256" key="2">
    <source>
        <dbReference type="ARBA" id="ARBA00012438"/>
    </source>
</evidence>
<dbReference type="EC" id="2.7.13.3" evidence="2"/>
<reference evidence="11 12" key="1">
    <citation type="submission" date="2020-02" db="EMBL/GenBank/DDBJ databases">
        <title>Nitrogenibacter mangrovi gen. nov., sp. nov. isolated from mangrove sediment, a denitrifying betaproteobacterium.</title>
        <authorList>
            <person name="Liao H."/>
            <person name="Tian Y."/>
        </authorList>
    </citation>
    <scope>NUCLEOTIDE SEQUENCE [LARGE SCALE GENOMIC DNA]</scope>
    <source>
        <strain evidence="11 12">M9-3-2</strain>
    </source>
</reference>
<keyword evidence="6" id="KW-0418">Kinase</keyword>
<keyword evidence="5" id="KW-0547">Nucleotide-binding</keyword>
<protein>
    <recommendedName>
        <fullName evidence="2">histidine kinase</fullName>
        <ecNumber evidence="2">2.7.13.3</ecNumber>
    </recommendedName>
</protein>
<dbReference type="PANTHER" id="PTHR43065">
    <property type="entry name" value="SENSOR HISTIDINE KINASE"/>
    <property type="match status" value="1"/>
</dbReference>
<evidence type="ECO:0000256" key="7">
    <source>
        <dbReference type="ARBA" id="ARBA00022840"/>
    </source>
</evidence>
<dbReference type="InterPro" id="IPR013976">
    <property type="entry name" value="HDOD"/>
</dbReference>
<dbReference type="SMART" id="SM00387">
    <property type="entry name" value="HATPase_c"/>
    <property type="match status" value="1"/>
</dbReference>
<dbReference type="GO" id="GO:0005524">
    <property type="term" value="F:ATP binding"/>
    <property type="evidence" value="ECO:0007669"/>
    <property type="project" value="UniProtKB-KW"/>
</dbReference>
<dbReference type="SUPFAM" id="SSF47384">
    <property type="entry name" value="Homodimeric domain of signal transducing histidine kinase"/>
    <property type="match status" value="1"/>
</dbReference>
<dbReference type="InterPro" id="IPR036890">
    <property type="entry name" value="HATPase_C_sf"/>
</dbReference>
<accession>A0A6C1B1M0</accession>
<dbReference type="Proteomes" id="UP000501991">
    <property type="component" value="Chromosome"/>
</dbReference>
<evidence type="ECO:0000256" key="4">
    <source>
        <dbReference type="ARBA" id="ARBA00022679"/>
    </source>
</evidence>
<dbReference type="InterPro" id="IPR003661">
    <property type="entry name" value="HisK_dim/P_dom"/>
</dbReference>
<dbReference type="GO" id="GO:0000155">
    <property type="term" value="F:phosphorelay sensor kinase activity"/>
    <property type="evidence" value="ECO:0007669"/>
    <property type="project" value="InterPro"/>
</dbReference>
<comment type="catalytic activity">
    <reaction evidence="1">
        <text>ATP + protein L-histidine = ADP + protein N-phospho-L-histidine.</text>
        <dbReference type="EC" id="2.7.13.3"/>
    </reaction>
</comment>
<organism evidence="11 12">
    <name type="scientific">Nitrogeniibacter mangrovi</name>
    <dbReference type="NCBI Taxonomy" id="2016596"/>
    <lineage>
        <taxon>Bacteria</taxon>
        <taxon>Pseudomonadati</taxon>
        <taxon>Pseudomonadota</taxon>
        <taxon>Betaproteobacteria</taxon>
        <taxon>Rhodocyclales</taxon>
        <taxon>Zoogloeaceae</taxon>
        <taxon>Nitrogeniibacter</taxon>
    </lineage>
</organism>
<gene>
    <name evidence="11" type="ORF">G3580_04045</name>
</gene>
<dbReference type="PANTHER" id="PTHR43065:SF10">
    <property type="entry name" value="PEROXIDE STRESS-ACTIVATED HISTIDINE KINASE MAK3"/>
    <property type="match status" value="1"/>
</dbReference>
<dbReference type="InterPro" id="IPR036097">
    <property type="entry name" value="HisK_dim/P_sf"/>
</dbReference>
<evidence type="ECO:0000313" key="12">
    <source>
        <dbReference type="Proteomes" id="UP000501991"/>
    </source>
</evidence>
<evidence type="ECO:0000256" key="3">
    <source>
        <dbReference type="ARBA" id="ARBA00022553"/>
    </source>
</evidence>
<proteinExistence type="predicted"/>
<dbReference type="SMART" id="SM00388">
    <property type="entry name" value="HisKA"/>
    <property type="match status" value="1"/>
</dbReference>
<dbReference type="EMBL" id="CP048836">
    <property type="protein sequence ID" value="QID16879.1"/>
    <property type="molecule type" value="Genomic_DNA"/>
</dbReference>
<dbReference type="PRINTS" id="PR00344">
    <property type="entry name" value="BCTRLSENSOR"/>
</dbReference>
<dbReference type="Gene3D" id="1.10.287.130">
    <property type="match status" value="1"/>
</dbReference>
<dbReference type="RefSeq" id="WP_173764049.1">
    <property type="nucleotide sequence ID" value="NZ_CP048836.1"/>
</dbReference>
<evidence type="ECO:0000256" key="5">
    <source>
        <dbReference type="ARBA" id="ARBA00022741"/>
    </source>
</evidence>
<dbReference type="Pfam" id="PF08668">
    <property type="entry name" value="HDOD"/>
    <property type="match status" value="1"/>
</dbReference>
<feature type="domain" description="Histidine kinase" evidence="9">
    <location>
        <begin position="467"/>
        <end position="680"/>
    </location>
</feature>
<keyword evidence="8" id="KW-0902">Two-component regulatory system</keyword>
<dbReference type="InterPro" id="IPR003594">
    <property type="entry name" value="HATPase_dom"/>
</dbReference>
<feature type="domain" description="HDOD" evidence="10">
    <location>
        <begin position="13"/>
        <end position="200"/>
    </location>
</feature>
<dbReference type="CDD" id="cd00082">
    <property type="entry name" value="HisKA"/>
    <property type="match status" value="1"/>
</dbReference>
<evidence type="ECO:0000256" key="6">
    <source>
        <dbReference type="ARBA" id="ARBA00022777"/>
    </source>
</evidence>
<dbReference type="KEGG" id="azq:G3580_04045"/>
<dbReference type="Pfam" id="PF02518">
    <property type="entry name" value="HATPase_c"/>
    <property type="match status" value="1"/>
</dbReference>
<dbReference type="SUPFAM" id="SSF109604">
    <property type="entry name" value="HD-domain/PDEase-like"/>
    <property type="match status" value="1"/>
</dbReference>
<evidence type="ECO:0000313" key="11">
    <source>
        <dbReference type="EMBL" id="QID16879.1"/>
    </source>
</evidence>
<evidence type="ECO:0000259" key="9">
    <source>
        <dbReference type="PROSITE" id="PS50109"/>
    </source>
</evidence>
<evidence type="ECO:0000256" key="8">
    <source>
        <dbReference type="ARBA" id="ARBA00023012"/>
    </source>
</evidence>
<dbReference type="SUPFAM" id="SSF55874">
    <property type="entry name" value="ATPase domain of HSP90 chaperone/DNA topoisomerase II/histidine kinase"/>
    <property type="match status" value="1"/>
</dbReference>
<name>A0A6C1B1M0_9RHOO</name>
<dbReference type="InterPro" id="IPR004358">
    <property type="entry name" value="Sig_transdc_His_kin-like_C"/>
</dbReference>
<dbReference type="PROSITE" id="PS51833">
    <property type="entry name" value="HDOD"/>
    <property type="match status" value="1"/>
</dbReference>
<dbReference type="AlphaFoldDB" id="A0A6C1B1M0"/>
<dbReference type="CDD" id="cd00075">
    <property type="entry name" value="HATPase"/>
    <property type="match status" value="1"/>
</dbReference>
<dbReference type="PROSITE" id="PS50109">
    <property type="entry name" value="HIS_KIN"/>
    <property type="match status" value="1"/>
</dbReference>
<dbReference type="Gene3D" id="1.10.3210.10">
    <property type="entry name" value="Hypothetical protein af1432"/>
    <property type="match status" value="1"/>
</dbReference>